<evidence type="ECO:0000313" key="2">
    <source>
        <dbReference type="EMBL" id="SHK15847.1"/>
    </source>
</evidence>
<dbReference type="RefSeq" id="WP_072903873.1">
    <property type="nucleotide sequence ID" value="NZ_FRAD01000015.1"/>
</dbReference>
<protein>
    <submittedName>
        <fullName evidence="2">Uncharacterized protein</fullName>
    </submittedName>
</protein>
<keyword evidence="1" id="KW-0812">Transmembrane</keyword>
<dbReference type="Proteomes" id="UP000183952">
    <property type="component" value="Unassembled WGS sequence"/>
</dbReference>
<sequence>MPNCCFKPKMNCCCCQPQQEPMYVPVQPCLPQCASNNTLGGKSGCSFSCLIILILILLVFSNTGRRGIGPEDGCGCEGESFLGGKGIIFIIALFYLSCVSPCGSNC</sequence>
<keyword evidence="1" id="KW-0472">Membrane</keyword>
<feature type="transmembrane region" description="Helical" evidence="1">
    <location>
        <begin position="40"/>
        <end position="60"/>
    </location>
</feature>
<reference evidence="2 3" key="1">
    <citation type="submission" date="2016-11" db="EMBL/GenBank/DDBJ databases">
        <authorList>
            <person name="Jaros S."/>
            <person name="Januszkiewicz K."/>
            <person name="Wedrychowicz H."/>
        </authorList>
    </citation>
    <scope>NUCLEOTIDE SEQUENCE [LARGE SCALE GENOMIC DNA]</scope>
    <source>
        <strain evidence="2 3">DSM 3090</strain>
    </source>
</reference>
<proteinExistence type="predicted"/>
<name>A0A1M6Q6U5_9CLOT</name>
<dbReference type="EMBL" id="FRAD01000015">
    <property type="protein sequence ID" value="SHK15847.1"/>
    <property type="molecule type" value="Genomic_DNA"/>
</dbReference>
<evidence type="ECO:0000313" key="3">
    <source>
        <dbReference type="Proteomes" id="UP000183952"/>
    </source>
</evidence>
<evidence type="ECO:0000256" key="1">
    <source>
        <dbReference type="SAM" id="Phobius"/>
    </source>
</evidence>
<dbReference type="AlphaFoldDB" id="A0A1M6Q6U5"/>
<keyword evidence="3" id="KW-1185">Reference proteome</keyword>
<dbReference type="STRING" id="1121331.SAMN02745248_01917"/>
<keyword evidence="1" id="KW-1133">Transmembrane helix</keyword>
<organism evidence="2 3">
    <name type="scientific">Hathewaya proteolytica DSM 3090</name>
    <dbReference type="NCBI Taxonomy" id="1121331"/>
    <lineage>
        <taxon>Bacteria</taxon>
        <taxon>Bacillati</taxon>
        <taxon>Bacillota</taxon>
        <taxon>Clostridia</taxon>
        <taxon>Eubacteriales</taxon>
        <taxon>Clostridiaceae</taxon>
        <taxon>Hathewaya</taxon>
    </lineage>
</organism>
<gene>
    <name evidence="2" type="ORF">SAMN02745248_01917</name>
</gene>
<accession>A0A1M6Q6U5</accession>